<feature type="transmembrane region" description="Helical" evidence="1">
    <location>
        <begin position="108"/>
        <end position="128"/>
    </location>
</feature>
<evidence type="ECO:0000313" key="4">
    <source>
        <dbReference type="Proteomes" id="UP000651085"/>
    </source>
</evidence>
<organism evidence="3 4">
    <name type="scientific">Jilunia laotingensis</name>
    <dbReference type="NCBI Taxonomy" id="2763675"/>
    <lineage>
        <taxon>Bacteria</taxon>
        <taxon>Pseudomonadati</taxon>
        <taxon>Bacteroidota</taxon>
        <taxon>Bacteroidia</taxon>
        <taxon>Bacteroidales</taxon>
        <taxon>Bacteroidaceae</taxon>
        <taxon>Jilunia</taxon>
    </lineage>
</organism>
<dbReference type="RefSeq" id="WP_262433057.1">
    <property type="nucleotide sequence ID" value="NZ_JACRTF010000001.1"/>
</dbReference>
<feature type="transmembrane region" description="Helical" evidence="1">
    <location>
        <begin position="134"/>
        <end position="154"/>
    </location>
</feature>
<evidence type="ECO:0000259" key="2">
    <source>
        <dbReference type="Pfam" id="PF01757"/>
    </source>
</evidence>
<keyword evidence="3" id="KW-0808">Transferase</keyword>
<feature type="transmembrane region" description="Helical" evidence="1">
    <location>
        <begin position="41"/>
        <end position="60"/>
    </location>
</feature>
<proteinExistence type="predicted"/>
<gene>
    <name evidence="3" type="ORF">H8744_01000</name>
</gene>
<dbReference type="AlphaFoldDB" id="A0A926EZG4"/>
<protein>
    <submittedName>
        <fullName evidence="3">Acyltransferase family protein</fullName>
    </submittedName>
</protein>
<feature type="transmembrane region" description="Helical" evidence="1">
    <location>
        <begin position="183"/>
        <end position="199"/>
    </location>
</feature>
<dbReference type="InterPro" id="IPR052734">
    <property type="entry name" value="Nod_factor_acetyltransferase"/>
</dbReference>
<keyword evidence="3" id="KW-0012">Acyltransferase</keyword>
<evidence type="ECO:0000256" key="1">
    <source>
        <dbReference type="SAM" id="Phobius"/>
    </source>
</evidence>
<feature type="transmembrane region" description="Helical" evidence="1">
    <location>
        <begin position="321"/>
        <end position="342"/>
    </location>
</feature>
<dbReference type="Proteomes" id="UP000651085">
    <property type="component" value="Unassembled WGS sequence"/>
</dbReference>
<accession>A0A926EZG4</accession>
<keyword evidence="1" id="KW-0472">Membrane</keyword>
<dbReference type="EMBL" id="JACRTF010000001">
    <property type="protein sequence ID" value="MBC8591836.1"/>
    <property type="molecule type" value="Genomic_DNA"/>
</dbReference>
<dbReference type="PANTHER" id="PTHR37312:SF1">
    <property type="entry name" value="MEMBRANE-BOUND ACYLTRANSFERASE YKRP-RELATED"/>
    <property type="match status" value="1"/>
</dbReference>
<reference evidence="3" key="1">
    <citation type="submission" date="2020-08" db="EMBL/GenBank/DDBJ databases">
        <title>Genome public.</title>
        <authorList>
            <person name="Liu C."/>
            <person name="Sun Q."/>
        </authorList>
    </citation>
    <scope>NUCLEOTIDE SEQUENCE</scope>
    <source>
        <strain evidence="3">N12</strain>
    </source>
</reference>
<feature type="domain" description="Acyltransferase 3" evidence="2">
    <location>
        <begin position="39"/>
        <end position="342"/>
    </location>
</feature>
<evidence type="ECO:0000313" key="3">
    <source>
        <dbReference type="EMBL" id="MBC8591836.1"/>
    </source>
</evidence>
<dbReference type="PANTHER" id="PTHR37312">
    <property type="entry name" value="MEMBRANE-BOUND ACYLTRANSFERASE YKRP-RELATED"/>
    <property type="match status" value="1"/>
</dbReference>
<keyword evidence="4" id="KW-1185">Reference proteome</keyword>
<sequence length="368" mass="42403">MIVKMAIHTSITGCGQPARHFAGLESSPIHHPSRRLPMFDALKGFAILLVVYTHVLQYSGIGEYFSNPAFKFSYSFHMPLFMTISGYFAASSIQLPFFTLLKRKSMRLLLPCVSAVVVVLLLNLWLKYIPRSAYVSYFIGNLWYLKALFICYVVAWSSLRIAHSLTAAIAGSILLSSFLPGPFYWPFVLPFFWLGYIWQRHPEWLNVHKRLIGISAFAVFCILWVFWDGELTVYRSALKLIDYKHLAWKGENLGPHLLRLAIGTAGTLTTLAVFSFFYQRGSRLSHIEYLGKYTLEIYTLHFMLIHTGMFRFIEIPYHKGIYELLYCPAVSVPVFAICIIAVRLMARNRWLNGVFLGNWEIRARKVRE</sequence>
<keyword evidence="1" id="KW-1133">Transmembrane helix</keyword>
<keyword evidence="1" id="KW-0812">Transmembrane</keyword>
<dbReference type="Pfam" id="PF01757">
    <property type="entry name" value="Acyl_transf_3"/>
    <property type="match status" value="1"/>
</dbReference>
<dbReference type="GO" id="GO:0016747">
    <property type="term" value="F:acyltransferase activity, transferring groups other than amino-acyl groups"/>
    <property type="evidence" value="ECO:0007669"/>
    <property type="project" value="InterPro"/>
</dbReference>
<name>A0A926EZG4_9BACT</name>
<dbReference type="InterPro" id="IPR002656">
    <property type="entry name" value="Acyl_transf_3_dom"/>
</dbReference>
<comment type="caution">
    <text evidence="3">The sequence shown here is derived from an EMBL/GenBank/DDBJ whole genome shotgun (WGS) entry which is preliminary data.</text>
</comment>
<feature type="transmembrane region" description="Helical" evidence="1">
    <location>
        <begin position="80"/>
        <end position="101"/>
    </location>
</feature>
<feature type="transmembrane region" description="Helical" evidence="1">
    <location>
        <begin position="257"/>
        <end position="278"/>
    </location>
</feature>
<feature type="transmembrane region" description="Helical" evidence="1">
    <location>
        <begin position="211"/>
        <end position="227"/>
    </location>
</feature>